<keyword evidence="1" id="KW-0472">Membrane</keyword>
<evidence type="ECO:0000256" key="1">
    <source>
        <dbReference type="SAM" id="Phobius"/>
    </source>
</evidence>
<evidence type="ECO:0000313" key="3">
    <source>
        <dbReference type="Proteomes" id="UP000193827"/>
    </source>
</evidence>
<protein>
    <submittedName>
        <fullName evidence="2">Uncharacterized protein</fullName>
    </submittedName>
</protein>
<reference evidence="2 3" key="1">
    <citation type="submission" date="2017-03" db="EMBL/GenBank/DDBJ databases">
        <authorList>
            <person name="Afonso C.L."/>
            <person name="Miller P.J."/>
            <person name="Scott M.A."/>
            <person name="Spackman E."/>
            <person name="Goraichik I."/>
            <person name="Dimitrov K.M."/>
            <person name="Suarez D.L."/>
            <person name="Swayne D.E."/>
        </authorList>
    </citation>
    <scope>NUCLEOTIDE SEQUENCE [LARGE SCALE GENOMIC DNA]</scope>
    <source>
        <strain evidence="2 3">CECT 8287</strain>
    </source>
</reference>
<name>A0A1Y5TV45_9RHOB</name>
<keyword evidence="1" id="KW-0812">Transmembrane</keyword>
<dbReference type="Proteomes" id="UP000193827">
    <property type="component" value="Unassembled WGS sequence"/>
</dbReference>
<evidence type="ECO:0000313" key="2">
    <source>
        <dbReference type="EMBL" id="SLN70416.1"/>
    </source>
</evidence>
<keyword evidence="1" id="KW-1133">Transmembrane helix</keyword>
<feature type="transmembrane region" description="Helical" evidence="1">
    <location>
        <begin position="88"/>
        <end position="114"/>
    </location>
</feature>
<accession>A0A1Y5TV45</accession>
<gene>
    <name evidence="2" type="ORF">PEL8287_03904</name>
</gene>
<keyword evidence="3" id="KW-1185">Reference proteome</keyword>
<dbReference type="EMBL" id="FWFL01000021">
    <property type="protein sequence ID" value="SLN70416.1"/>
    <property type="molecule type" value="Genomic_DNA"/>
</dbReference>
<organism evidence="2 3">
    <name type="scientific">Roseovarius litorisediminis</name>
    <dbReference type="NCBI Taxonomy" id="1312363"/>
    <lineage>
        <taxon>Bacteria</taxon>
        <taxon>Pseudomonadati</taxon>
        <taxon>Pseudomonadota</taxon>
        <taxon>Alphaproteobacteria</taxon>
        <taxon>Rhodobacterales</taxon>
        <taxon>Roseobacteraceae</taxon>
        <taxon>Roseovarius</taxon>
    </lineage>
</organism>
<proteinExistence type="predicted"/>
<sequence>MLADYNNKVLDVSAKAHQMKVDSDALRATLNSLSNTTNEAAQDGNSVTITHTQQTSIGRTEIIMGNTDQAKTGKLTRSQTGERDWTPYYIGGGLLALVLIAALLGGGCLTSALMGPNRVI</sequence>
<dbReference type="AlphaFoldDB" id="A0A1Y5TV45"/>